<dbReference type="InterPro" id="IPR011006">
    <property type="entry name" value="CheY-like_superfamily"/>
</dbReference>
<name>A0ABQ1F4N1_9SPHN</name>
<dbReference type="InterPro" id="IPR001789">
    <property type="entry name" value="Sig_transdc_resp-reg_receiver"/>
</dbReference>
<reference evidence="4" key="1">
    <citation type="journal article" date="2019" name="Int. J. Syst. Evol. Microbiol.">
        <title>The Global Catalogue of Microorganisms (GCM) 10K type strain sequencing project: providing services to taxonomists for standard genome sequencing and annotation.</title>
        <authorList>
            <consortium name="The Broad Institute Genomics Platform"/>
            <consortium name="The Broad Institute Genome Sequencing Center for Infectious Disease"/>
            <person name="Wu L."/>
            <person name="Ma J."/>
        </authorList>
    </citation>
    <scope>NUCLEOTIDE SEQUENCE [LARGE SCALE GENOMIC DNA]</scope>
    <source>
        <strain evidence="4">CGMCC 1.15297</strain>
    </source>
</reference>
<evidence type="ECO:0000313" key="4">
    <source>
        <dbReference type="Proteomes" id="UP000603317"/>
    </source>
</evidence>
<keyword evidence="1" id="KW-0597">Phosphoprotein</keyword>
<dbReference type="RefSeq" id="WP_188641112.1">
    <property type="nucleotide sequence ID" value="NZ_BMID01000001.1"/>
</dbReference>
<dbReference type="SMART" id="SM00448">
    <property type="entry name" value="REC"/>
    <property type="match status" value="1"/>
</dbReference>
<comment type="caution">
    <text evidence="3">The sequence shown here is derived from an EMBL/GenBank/DDBJ whole genome shotgun (WGS) entry which is preliminary data.</text>
</comment>
<dbReference type="Gene3D" id="3.40.50.2300">
    <property type="match status" value="1"/>
</dbReference>
<sequence>MTDKQSAQPRVLIMEDDYIVGLDMVEQAKVLGLLIDGPHATLAEGQAAAKSAKPDLAILDIELTDGDVFPLAEKLSEANIPIIFHSGHTDTGDLDERFPKAHICAKPCPPNIILDILADKRRAA</sequence>
<feature type="domain" description="Response regulatory" evidence="2">
    <location>
        <begin position="10"/>
        <end position="121"/>
    </location>
</feature>
<dbReference type="SUPFAM" id="SSF52172">
    <property type="entry name" value="CheY-like"/>
    <property type="match status" value="1"/>
</dbReference>
<protein>
    <submittedName>
        <fullName evidence="3">Response regulator</fullName>
    </submittedName>
</protein>
<dbReference type="EMBL" id="BMID01000001">
    <property type="protein sequence ID" value="GFZ98949.1"/>
    <property type="molecule type" value="Genomic_DNA"/>
</dbReference>
<dbReference type="Proteomes" id="UP000603317">
    <property type="component" value="Unassembled WGS sequence"/>
</dbReference>
<dbReference type="PROSITE" id="PS50110">
    <property type="entry name" value="RESPONSE_REGULATORY"/>
    <property type="match status" value="1"/>
</dbReference>
<keyword evidence="4" id="KW-1185">Reference proteome</keyword>
<organism evidence="3 4">
    <name type="scientific">Blastomonas marina</name>
    <dbReference type="NCBI Taxonomy" id="1867408"/>
    <lineage>
        <taxon>Bacteria</taxon>
        <taxon>Pseudomonadati</taxon>
        <taxon>Pseudomonadota</taxon>
        <taxon>Alphaproteobacteria</taxon>
        <taxon>Sphingomonadales</taxon>
        <taxon>Sphingomonadaceae</taxon>
        <taxon>Blastomonas</taxon>
    </lineage>
</organism>
<gene>
    <name evidence="3" type="ORF">GCM10010923_03990</name>
</gene>
<evidence type="ECO:0000256" key="1">
    <source>
        <dbReference type="PROSITE-ProRule" id="PRU00169"/>
    </source>
</evidence>
<evidence type="ECO:0000259" key="2">
    <source>
        <dbReference type="PROSITE" id="PS50110"/>
    </source>
</evidence>
<evidence type="ECO:0000313" key="3">
    <source>
        <dbReference type="EMBL" id="GFZ98949.1"/>
    </source>
</evidence>
<proteinExistence type="predicted"/>
<accession>A0ABQ1F4N1</accession>
<feature type="modified residue" description="4-aspartylphosphate" evidence="1">
    <location>
        <position position="60"/>
    </location>
</feature>